<dbReference type="InterPro" id="IPR045851">
    <property type="entry name" value="AMP-bd_C_sf"/>
</dbReference>
<reference evidence="5 6" key="1">
    <citation type="submission" date="2017-12" db="EMBL/GenBank/DDBJ databases">
        <title>Sequencing the genomes of 1000 Actinobacteria strains.</title>
        <authorList>
            <person name="Klenk H.-P."/>
        </authorList>
    </citation>
    <scope>NUCLEOTIDE SEQUENCE [LARGE SCALE GENOMIC DNA]</scope>
    <source>
        <strain evidence="5 6">DSM 44489</strain>
    </source>
</reference>
<dbReference type="InterPro" id="IPR009081">
    <property type="entry name" value="PP-bd_ACP"/>
</dbReference>
<comment type="cofactor">
    <cofactor evidence="1">
        <name>pantetheine 4'-phosphate</name>
        <dbReference type="ChEBI" id="CHEBI:47942"/>
    </cofactor>
</comment>
<dbReference type="FunFam" id="3.40.50.980:FF:000001">
    <property type="entry name" value="Non-ribosomal peptide synthetase"/>
    <property type="match status" value="2"/>
</dbReference>
<dbReference type="GO" id="GO:0043041">
    <property type="term" value="P:amino acid activation for nonribosomal peptide biosynthetic process"/>
    <property type="evidence" value="ECO:0007669"/>
    <property type="project" value="TreeGrafter"/>
</dbReference>
<dbReference type="Gene3D" id="3.30.559.10">
    <property type="entry name" value="Chloramphenicol acetyltransferase-like domain"/>
    <property type="match status" value="2"/>
</dbReference>
<keyword evidence="3" id="KW-0597">Phosphoprotein</keyword>
<dbReference type="InterPro" id="IPR001242">
    <property type="entry name" value="Condensation_dom"/>
</dbReference>
<dbReference type="FunFam" id="3.40.50.12780:FF:000012">
    <property type="entry name" value="Non-ribosomal peptide synthetase"/>
    <property type="match status" value="2"/>
</dbReference>
<dbReference type="Pfam" id="PF00550">
    <property type="entry name" value="PP-binding"/>
    <property type="match status" value="2"/>
</dbReference>
<dbReference type="InterPro" id="IPR000873">
    <property type="entry name" value="AMP-dep_synth/lig_dom"/>
</dbReference>
<dbReference type="Gene3D" id="2.30.38.10">
    <property type="entry name" value="Luciferase, Domain 3"/>
    <property type="match status" value="2"/>
</dbReference>
<dbReference type="NCBIfam" id="TIGR01733">
    <property type="entry name" value="AA-adenyl-dom"/>
    <property type="match status" value="2"/>
</dbReference>
<evidence type="ECO:0000256" key="1">
    <source>
        <dbReference type="ARBA" id="ARBA00001957"/>
    </source>
</evidence>
<accession>A0A2N3V8F0</accession>
<dbReference type="GO" id="GO:0044550">
    <property type="term" value="P:secondary metabolite biosynthetic process"/>
    <property type="evidence" value="ECO:0007669"/>
    <property type="project" value="TreeGrafter"/>
</dbReference>
<dbReference type="PANTHER" id="PTHR45527">
    <property type="entry name" value="NONRIBOSOMAL PEPTIDE SYNTHETASE"/>
    <property type="match status" value="1"/>
</dbReference>
<dbReference type="Gene3D" id="3.40.50.12780">
    <property type="entry name" value="N-terminal domain of ligase-like"/>
    <property type="match status" value="1"/>
</dbReference>
<dbReference type="Proteomes" id="UP000233766">
    <property type="component" value="Unassembled WGS sequence"/>
</dbReference>
<dbReference type="SUPFAM" id="SSF52777">
    <property type="entry name" value="CoA-dependent acyltransferases"/>
    <property type="match status" value="4"/>
</dbReference>
<dbReference type="InterPro" id="IPR023213">
    <property type="entry name" value="CAT-like_dom_sf"/>
</dbReference>
<evidence type="ECO:0000313" key="6">
    <source>
        <dbReference type="Proteomes" id="UP000233766"/>
    </source>
</evidence>
<evidence type="ECO:0000256" key="3">
    <source>
        <dbReference type="ARBA" id="ARBA00022553"/>
    </source>
</evidence>
<evidence type="ECO:0000259" key="4">
    <source>
        <dbReference type="PROSITE" id="PS50075"/>
    </source>
</evidence>
<dbReference type="Gene3D" id="3.30.300.30">
    <property type="match status" value="2"/>
</dbReference>
<dbReference type="Gene3D" id="1.10.1200.10">
    <property type="entry name" value="ACP-like"/>
    <property type="match status" value="2"/>
</dbReference>
<dbReference type="PROSITE" id="PS00012">
    <property type="entry name" value="PHOSPHOPANTETHEINE"/>
    <property type="match status" value="1"/>
</dbReference>
<dbReference type="InterPro" id="IPR020845">
    <property type="entry name" value="AMP-binding_CS"/>
</dbReference>
<gene>
    <name evidence="5" type="ORF">ATK86_2270</name>
</gene>
<dbReference type="UniPathway" id="UPA00011"/>
<keyword evidence="6" id="KW-1185">Reference proteome</keyword>
<dbReference type="GO" id="GO:0008610">
    <property type="term" value="P:lipid biosynthetic process"/>
    <property type="evidence" value="ECO:0007669"/>
    <property type="project" value="UniProtKB-ARBA"/>
</dbReference>
<dbReference type="Pfam" id="PF00501">
    <property type="entry name" value="AMP-binding"/>
    <property type="match status" value="3"/>
</dbReference>
<dbReference type="SUPFAM" id="SSF56801">
    <property type="entry name" value="Acetyl-CoA synthetase-like"/>
    <property type="match status" value="3"/>
</dbReference>
<dbReference type="InterPro" id="IPR006162">
    <property type="entry name" value="Ppantetheine_attach_site"/>
</dbReference>
<feature type="domain" description="Carrier" evidence="4">
    <location>
        <begin position="532"/>
        <end position="610"/>
    </location>
</feature>
<comment type="caution">
    <text evidence="5">The sequence shown here is derived from an EMBL/GenBank/DDBJ whole genome shotgun (WGS) entry which is preliminary data.</text>
</comment>
<evidence type="ECO:0000313" key="5">
    <source>
        <dbReference type="EMBL" id="PKV77917.1"/>
    </source>
</evidence>
<dbReference type="GO" id="GO:0005829">
    <property type="term" value="C:cytosol"/>
    <property type="evidence" value="ECO:0007669"/>
    <property type="project" value="TreeGrafter"/>
</dbReference>
<dbReference type="InterPro" id="IPR042099">
    <property type="entry name" value="ANL_N_sf"/>
</dbReference>
<sequence>MYWSVETPRRTGRAGRRRATGAPLFGQLLTAAVESAADSIALRYNPTGMPGAEQHLTYRELDERSSRLARELIDRGMGAGDVVAIAIARSIESVLAVWAIAKTGAAYVPVDPAYPADRIAHIVADSGATIGLTTAAHRACLGTTAYWIELDDPVVAERISVRPAHAVSYADRVRPIDERHPAYVIYTSGSTGKPKGVVVTHAGLATLVAAEREHYGVEPDSRVLHVCSPNFDVSVLELLLPFGVGATLVVSPPRVFGGFELSDLLRRERITHLLITPGALESVDPAGLPDLSTVIVAGDRFGPELVGRWATGGRRFYNGYGPTEATILATSTAPLRPHAPITIGTAVPGMGLYVLDARLRPVPAGVVGELYLSGPALAQGYLGRPGLTAERFVASPFGPGRLYRTGDLVRRYEHDGTLEYLGRTDFQVKVRGFRIELGEIDNALTAHPDLDYAVTLGKTMPSGATALVAYVLPRAGHTADTGALAEFLAESLPAYMIPSVIMVLDELPLTSVGKLDRAALPTPVFTARGFRAPATPAEQVVADVFAALLLRDGAGRVGADDDFFELGGDSLLAAQAVARIGAALDVRVPVQAVFEAPTVAALANRAEQQRVSARALPLAPRPRPELVPLSYAQQRMWFLNRFDPASAVDNIPVAVRLSGRLDLPALRAAIADLIARHEVLRTVYPVSEGIGADGHGSVLDGEGHQLVLVAGDPAAMPEFDVVEVAEEDLTEAIGVAALTGFDVTAAPPVRVRVLAISESEHVVVCVVHHIAADGFSFAPLTRDLLTAYAERRGGGAPQWPPLPVQYVDYTLWQRELLGAENDPESLLAAQLAFWRKTLSGLPEQLELPTDRPRPAVSSRAGGSLNVQVPASVHAGLSALAREHNATLFMVVHTALAMLLARLSGTRDIAIGTPVAGRGEQALDELIGMFVNTLVLRTEVNPATNFAALLAEVRARDLAAFGHADVPFERLVDLLEPVRSTARHPLFQVMLTFQNLARTDLALPGLAVSAADFTVPLAKFDLQVELAEHIGVDGAPQGMAATFVYATDLFDRATVADFADRWARVLAAVVADPAKPVGDIDVLAPGERELVLREGHSPGIAVPEVTLTDLITAQAQQRPEAIAIRAGERSLTFADLLGRASALARALIAQGAGPETLVAVAVPRTEQLPVALLAVLLSGAGYLPIDSGYPAQRLAYIVDDAKPAVLLTTSAERELLTSLGDLPVVLLDEPPVYADAPLHPGERRAPLRPDHLAYVIYTSGSTGLPKGVGVTHRNVLELFANTQLLFAFDEDDVWTVFHSFAFDFSIWELWCALAGGSSVVVVDHLTSRSPIEFRELLAREHVTVLSQTPTAFAQLDEADRAAQAAGATPLPLRYVVFGGEALDPRKLNRWYDRYGNGPGAPELVNMYGITETTVHVSHQVLTSRTAEIVPDPAAVAADSIGGSAVDLPGSLIGRALPGLSVVVLDDRLRPVPFGVAGELYIAGNQLSRGYLGKPGLTATRFVADPFGEPGARRYRSGDLGRWIGFRGTPTLEYGGRGDQQVQLRGFRVEPGEIEAALLRVPGVGQSAVIVRADEHAGDRLIAYVVPSTAVVEPHDLPTTVLPKAPVGARFGRGDSGVGSDDSTTPRVAAALDPVEVRAAVAEFLTGYMVPDAVVVVPELPMTTNGKLDRAALPAPEFTAATTFRAPTTPIELSVAEVFATLLGVPEIGLDDNFFDRGGNSLLATRAIARIDQALSTDLVVRDLFEAPTVGSLAARVRPGSVAAPRPPLIPAQDRGVVPLSPAQQRMWLLNRIDPDSPAYNIPLVLRLRGALDTSALRYAVADVLERHEALRTRFPADGADAVPYQEILPVSAVLPTGLALEECDDPRDRVMRLLAGGFDVAERVPLRAGLFTSPAEDPLAEEEYVLAVVVQHIIADGASLAPLARDLVIAYRARVEGRSPAWSPLPVQYADYALWQREVLGSESDENSTAARQLEFWRHTLSGQAGTVELPHDHPRPSHASLRGADVSTTLTADVHVRLVEIAREHNASLFMVVHAALAVLLARISGSTDIAIGTPIAGRGEPELDDLVGMFVNTLTLRTRVDPRHGFDELVSTAREVGLAAFANADLPFERVVEEVAPTGAVSHNPLFQVVLSFHNNETPVLRLPGLTIEAMDLAARPAKFDLQVNIEPRLSETGELGEIGVVFTYATDLFEEHTVAAFARGLSEIVTAVAADPTVRVGDIDLRDARERERELTAAAYAPVPSANGAALAQELASAVEEDPDAPALELGDVAIAYAEFDARSSQLARSLIARGAGPGTGVAVRLDRGVDAAIATWAVLKAGAAVVPLMTMDARLPGSNLEVKLGLTIDILDAPDGLDWYDLADPALRAELAAESPRPIGYAHRTRALRGDDVAFVGGGRTLSYDELATAAEQVAERTGLNFESRTRAAGRPDSVAGTLEIVAAAIAGATLVMGADQGGADEVSHVFTEAAVAVAEPGDGTGARIVALSEMIGNAGQPHERRAVVGMDG</sequence>
<organism evidence="5 6">
    <name type="scientific">Nocardia fluminea</name>
    <dbReference type="NCBI Taxonomy" id="134984"/>
    <lineage>
        <taxon>Bacteria</taxon>
        <taxon>Bacillati</taxon>
        <taxon>Actinomycetota</taxon>
        <taxon>Actinomycetes</taxon>
        <taxon>Mycobacteriales</taxon>
        <taxon>Nocardiaceae</taxon>
        <taxon>Nocardia</taxon>
    </lineage>
</organism>
<dbReference type="PANTHER" id="PTHR45527:SF14">
    <property type="entry name" value="PLIPASTATIN SYNTHASE SUBUNIT B"/>
    <property type="match status" value="1"/>
</dbReference>
<dbReference type="PROSITE" id="PS50075">
    <property type="entry name" value="CARRIER"/>
    <property type="match status" value="2"/>
</dbReference>
<dbReference type="InterPro" id="IPR020806">
    <property type="entry name" value="PKS_PP-bd"/>
</dbReference>
<name>A0A2N3V8F0_9NOCA</name>
<dbReference type="Pfam" id="PF00668">
    <property type="entry name" value="Condensation"/>
    <property type="match status" value="2"/>
</dbReference>
<evidence type="ECO:0000256" key="2">
    <source>
        <dbReference type="ARBA" id="ARBA00022450"/>
    </source>
</evidence>
<dbReference type="GO" id="GO:0003824">
    <property type="term" value="F:catalytic activity"/>
    <property type="evidence" value="ECO:0007669"/>
    <property type="project" value="InterPro"/>
</dbReference>
<dbReference type="GO" id="GO:0072330">
    <property type="term" value="P:monocarboxylic acid biosynthetic process"/>
    <property type="evidence" value="ECO:0007669"/>
    <property type="project" value="UniProtKB-ARBA"/>
</dbReference>
<proteinExistence type="predicted"/>
<feature type="domain" description="Carrier" evidence="4">
    <location>
        <begin position="1684"/>
        <end position="1759"/>
    </location>
</feature>
<dbReference type="SUPFAM" id="SSF47336">
    <property type="entry name" value="ACP-like"/>
    <property type="match status" value="2"/>
</dbReference>
<dbReference type="Gene3D" id="3.40.50.980">
    <property type="match status" value="4"/>
</dbReference>
<dbReference type="CDD" id="cd05930">
    <property type="entry name" value="A_NRPS"/>
    <property type="match status" value="1"/>
</dbReference>
<dbReference type="InterPro" id="IPR010071">
    <property type="entry name" value="AA_adenyl_dom"/>
</dbReference>
<protein>
    <submittedName>
        <fullName evidence="5">Amino acid adenylation domain-containing protein</fullName>
    </submittedName>
</protein>
<dbReference type="FunFam" id="1.10.1200.10:FF:000016">
    <property type="entry name" value="Non-ribosomal peptide synthase"/>
    <property type="match status" value="1"/>
</dbReference>
<dbReference type="InterPro" id="IPR025110">
    <property type="entry name" value="AMP-bd_C"/>
</dbReference>
<dbReference type="InterPro" id="IPR036736">
    <property type="entry name" value="ACP-like_sf"/>
</dbReference>
<dbReference type="GO" id="GO:0031177">
    <property type="term" value="F:phosphopantetheine binding"/>
    <property type="evidence" value="ECO:0007669"/>
    <property type="project" value="InterPro"/>
</dbReference>
<dbReference type="Gene3D" id="3.30.559.30">
    <property type="entry name" value="Nonribosomal peptide synthetase, condensation domain"/>
    <property type="match status" value="2"/>
</dbReference>
<dbReference type="PROSITE" id="PS00455">
    <property type="entry name" value="AMP_BINDING"/>
    <property type="match status" value="2"/>
</dbReference>
<keyword evidence="2" id="KW-0596">Phosphopantetheine</keyword>
<dbReference type="SMART" id="SM00823">
    <property type="entry name" value="PKS_PP"/>
    <property type="match status" value="2"/>
</dbReference>
<dbReference type="CDD" id="cd19540">
    <property type="entry name" value="LCL_NRPS-like"/>
    <property type="match status" value="2"/>
</dbReference>
<dbReference type="Pfam" id="PF13193">
    <property type="entry name" value="AMP-binding_C"/>
    <property type="match status" value="2"/>
</dbReference>
<dbReference type="EMBL" id="PJMW01000002">
    <property type="protein sequence ID" value="PKV77917.1"/>
    <property type="molecule type" value="Genomic_DNA"/>
</dbReference>